<evidence type="ECO:0000256" key="7">
    <source>
        <dbReference type="ARBA" id="ARBA00023014"/>
    </source>
</evidence>
<evidence type="ECO:0000256" key="12">
    <source>
        <dbReference type="HAMAP-Rule" id="MF_01225"/>
    </source>
</evidence>
<dbReference type="SFLD" id="SFLDS00029">
    <property type="entry name" value="Radical_SAM"/>
    <property type="match status" value="1"/>
</dbReference>
<accession>U7V6N3</accession>
<evidence type="ECO:0000256" key="2">
    <source>
        <dbReference type="ARBA" id="ARBA00022485"/>
    </source>
</evidence>
<dbReference type="Proteomes" id="UP000017174">
    <property type="component" value="Unassembled WGS sequence"/>
</dbReference>
<name>U7V6N3_9MICC</name>
<evidence type="ECO:0000256" key="8">
    <source>
        <dbReference type="ARBA" id="ARBA00023134"/>
    </source>
</evidence>
<dbReference type="HOGENOM" id="CLU_009273_0_1_11"/>
<dbReference type="GO" id="GO:0061798">
    <property type="term" value="F:GTP 3',8'-cyclase activity"/>
    <property type="evidence" value="ECO:0007669"/>
    <property type="project" value="UniProtKB-UniRule"/>
</dbReference>
<comment type="pathway">
    <text evidence="12">Cofactor biosynthesis; molybdopterin biosynthesis.</text>
</comment>
<sequence length="406" mass="43936">MKVPMAYTPGSGRSQLIAGPVLHTLASAEGETAGFVTPQKIQAPDIKRRKPANIKNSGPLLDRWGRIATDLRISLIDKCNLRCIYCMPAEGLQWLPKNDLLTADEIARLADIAIRELGVEEIRFTGGEPLVRADLVDIIGLIHAMHPQVPLAITTNGIGLEKRAEALAKAGLARINVSLDTICPETFAELTRRDKLDAVLRGIDGAAAAGLHPIKINAVLMPGLNDTQAPQLLKWALAGGYQLRFIEQMPLDADNRWTREGTITAAQIRTMLAEEFTLGPVSEERGDSPAALWEVYPHGTALTDGVPADGTASLGRVGIIASVTESFCGACTRTRLTADGKIRSCLFSDSETDLLQLLRSGASDKELALRWREGMWFKPRAHGKEDADFDIEEFAQASRSMSAIGG</sequence>
<dbReference type="GO" id="GO:1904047">
    <property type="term" value="F:S-adenosyl-L-methionine binding"/>
    <property type="evidence" value="ECO:0007669"/>
    <property type="project" value="UniProtKB-UniRule"/>
</dbReference>
<dbReference type="InterPro" id="IPR050105">
    <property type="entry name" value="MoCo_biosynth_MoaA/MoaC"/>
</dbReference>
<keyword evidence="2 12" id="KW-0004">4Fe-4S</keyword>
<feature type="binding site" evidence="12">
    <location>
        <position position="328"/>
    </location>
    <ligand>
        <name>[4Fe-4S] cluster</name>
        <dbReference type="ChEBI" id="CHEBI:49883"/>
        <label>2</label>
        <note>4Fe-4S-substrate</note>
    </ligand>
</feature>
<dbReference type="PANTHER" id="PTHR22960">
    <property type="entry name" value="MOLYBDOPTERIN COFACTOR SYNTHESIS PROTEIN A"/>
    <property type="match status" value="1"/>
</dbReference>
<keyword evidence="6 12" id="KW-0408">Iron</keyword>
<comment type="cofactor">
    <cofactor evidence="12">
        <name>[4Fe-4S] cluster</name>
        <dbReference type="ChEBI" id="CHEBI:49883"/>
    </cofactor>
    <text evidence="12">Binds 2 [4Fe-4S] clusters. Binds 1 [4Fe-4S] cluster coordinated with 3 cysteines and an exchangeable S-adenosyl-L-methionine and 1 [4Fe-4S] cluster coordinated with 3 cysteines and the GTP-derived substrate.</text>
</comment>
<feature type="binding site" evidence="12">
    <location>
        <begin position="333"/>
        <end position="335"/>
    </location>
    <ligand>
        <name>GTP</name>
        <dbReference type="ChEBI" id="CHEBI:37565"/>
    </ligand>
</feature>
<dbReference type="GO" id="GO:0061799">
    <property type="term" value="F:cyclic pyranopterin monophosphate synthase activity"/>
    <property type="evidence" value="ECO:0007669"/>
    <property type="project" value="TreeGrafter"/>
</dbReference>
<feature type="binding site" evidence="12">
    <location>
        <position position="249"/>
    </location>
    <ligand>
        <name>S-adenosyl-L-methionine</name>
        <dbReference type="ChEBI" id="CHEBI:59789"/>
    </ligand>
</feature>
<dbReference type="EC" id="4.1.99.22" evidence="1 12"/>
<reference evidence="14 15" key="1">
    <citation type="submission" date="2013-08" db="EMBL/GenBank/DDBJ databases">
        <authorList>
            <person name="Weinstock G."/>
            <person name="Sodergren E."/>
            <person name="Wylie T."/>
            <person name="Fulton L."/>
            <person name="Fulton R."/>
            <person name="Fronick C."/>
            <person name="O'Laughlin M."/>
            <person name="Godfrey J."/>
            <person name="Miner T."/>
            <person name="Herter B."/>
            <person name="Appelbaum E."/>
            <person name="Cordes M."/>
            <person name="Lek S."/>
            <person name="Wollam A."/>
            <person name="Pepin K.H."/>
            <person name="Palsikar V.B."/>
            <person name="Mitreva M."/>
            <person name="Wilson R.K."/>
        </authorList>
    </citation>
    <scope>NUCLEOTIDE SEQUENCE [LARGE SCALE GENOMIC DNA]</scope>
    <source>
        <strain evidence="14 15">F0184</strain>
    </source>
</reference>
<dbReference type="PROSITE" id="PS51918">
    <property type="entry name" value="RADICAL_SAM"/>
    <property type="match status" value="1"/>
</dbReference>
<keyword evidence="5 12" id="KW-0547">Nucleotide-binding</keyword>
<dbReference type="InterPro" id="IPR000385">
    <property type="entry name" value="MoaA_NifB_PqqE_Fe-S-bd_CS"/>
</dbReference>
<feature type="binding site" evidence="12">
    <location>
        <position position="79"/>
    </location>
    <ligand>
        <name>[4Fe-4S] cluster</name>
        <dbReference type="ChEBI" id="CHEBI:49883"/>
        <label>1</label>
        <note>4Fe-4S-S-AdoMet</note>
    </ligand>
</feature>
<keyword evidence="8 12" id="KW-0342">GTP-binding</keyword>
<keyword evidence="3 12" id="KW-0949">S-adenosyl-L-methionine</keyword>
<dbReference type="GO" id="GO:0046872">
    <property type="term" value="F:metal ion binding"/>
    <property type="evidence" value="ECO:0007669"/>
    <property type="project" value="UniProtKB-KW"/>
</dbReference>
<evidence type="ECO:0000313" key="14">
    <source>
        <dbReference type="EMBL" id="ERT67151.1"/>
    </source>
</evidence>
<dbReference type="SFLD" id="SFLDG01067">
    <property type="entry name" value="SPASM/twitch_domain_containing"/>
    <property type="match status" value="1"/>
</dbReference>
<dbReference type="Gene3D" id="3.20.20.70">
    <property type="entry name" value="Aldolase class I"/>
    <property type="match status" value="1"/>
</dbReference>
<dbReference type="SMART" id="SM00729">
    <property type="entry name" value="Elp3"/>
    <property type="match status" value="1"/>
</dbReference>
<comment type="subunit">
    <text evidence="12">Monomer and homodimer.</text>
</comment>
<dbReference type="GO" id="GO:0051539">
    <property type="term" value="F:4 iron, 4 sulfur cluster binding"/>
    <property type="evidence" value="ECO:0007669"/>
    <property type="project" value="UniProtKB-UniRule"/>
</dbReference>
<feature type="binding site" evidence="12">
    <location>
        <position position="215"/>
    </location>
    <ligand>
        <name>GTP</name>
        <dbReference type="ChEBI" id="CHEBI:37565"/>
    </ligand>
</feature>
<feature type="binding site" evidence="12">
    <location>
        <position position="178"/>
    </location>
    <ligand>
        <name>S-adenosyl-L-methionine</name>
        <dbReference type="ChEBI" id="CHEBI:59789"/>
    </ligand>
</feature>
<dbReference type="InterPro" id="IPR013483">
    <property type="entry name" value="MoaA"/>
</dbReference>
<dbReference type="SUPFAM" id="SSF102114">
    <property type="entry name" value="Radical SAM enzymes"/>
    <property type="match status" value="1"/>
</dbReference>
<dbReference type="InterPro" id="IPR007197">
    <property type="entry name" value="rSAM"/>
</dbReference>
<feature type="binding site" evidence="12">
    <location>
        <position position="123"/>
    </location>
    <ligand>
        <name>GTP</name>
        <dbReference type="ChEBI" id="CHEBI:37565"/>
    </ligand>
</feature>
<evidence type="ECO:0000256" key="10">
    <source>
        <dbReference type="ARBA" id="ARBA00023239"/>
    </source>
</evidence>
<comment type="function">
    <text evidence="12">Catalyzes the cyclization of GTP to (8S)-3',8-cyclo-7,8-dihydroguanosine 5'-triphosphate.</text>
</comment>
<dbReference type="GO" id="GO:0006777">
    <property type="term" value="P:Mo-molybdopterin cofactor biosynthetic process"/>
    <property type="evidence" value="ECO:0007669"/>
    <property type="project" value="UniProtKB-UniRule"/>
</dbReference>
<feature type="domain" description="Radical SAM core" evidence="13">
    <location>
        <begin position="63"/>
        <end position="280"/>
    </location>
</feature>
<dbReference type="InterPro" id="IPR058240">
    <property type="entry name" value="rSAM_sf"/>
</dbReference>
<dbReference type="CDD" id="cd01335">
    <property type="entry name" value="Radical_SAM"/>
    <property type="match status" value="1"/>
</dbReference>
<dbReference type="SFLD" id="SFLDG01383">
    <property type="entry name" value="cyclic_pyranopterin_phosphate"/>
    <property type="match status" value="1"/>
</dbReference>
<gene>
    <name evidence="12" type="primary">moaA</name>
    <name evidence="14" type="ORF">HMPREF0742_00563</name>
</gene>
<evidence type="ECO:0000256" key="1">
    <source>
        <dbReference type="ARBA" id="ARBA00012167"/>
    </source>
</evidence>
<organism evidence="14 15">
    <name type="scientific">Rothia aeria F0184</name>
    <dbReference type="NCBI Taxonomy" id="888019"/>
    <lineage>
        <taxon>Bacteria</taxon>
        <taxon>Bacillati</taxon>
        <taxon>Actinomycetota</taxon>
        <taxon>Actinomycetes</taxon>
        <taxon>Micrococcales</taxon>
        <taxon>Micrococcaceae</taxon>
        <taxon>Rothia</taxon>
    </lineage>
</organism>
<dbReference type="NCBIfam" id="TIGR02666">
    <property type="entry name" value="moaA"/>
    <property type="match status" value="1"/>
</dbReference>
<protein>
    <recommendedName>
        <fullName evidence="1 12">GTP 3',8-cyclase</fullName>
        <ecNumber evidence="1 12">4.1.99.22</ecNumber>
    </recommendedName>
    <alternativeName>
        <fullName evidence="12">Molybdenum cofactor biosynthesis protein A</fullName>
    </alternativeName>
</protein>
<feature type="binding site" evidence="12">
    <location>
        <position position="83"/>
    </location>
    <ligand>
        <name>[4Fe-4S] cluster</name>
        <dbReference type="ChEBI" id="CHEBI:49883"/>
        <label>1</label>
        <note>4Fe-4S-S-AdoMet</note>
    </ligand>
</feature>
<dbReference type="AlphaFoldDB" id="U7V6N3"/>
<keyword evidence="9 12" id="KW-0501">Molybdenum cofactor biosynthesis</keyword>
<dbReference type="UniPathway" id="UPA00344"/>
<dbReference type="Pfam" id="PF06463">
    <property type="entry name" value="Mob_synth_C"/>
    <property type="match status" value="1"/>
</dbReference>
<dbReference type="CDD" id="cd21117">
    <property type="entry name" value="Twitch_MoaA"/>
    <property type="match status" value="1"/>
</dbReference>
<evidence type="ECO:0000256" key="11">
    <source>
        <dbReference type="ARBA" id="ARBA00048697"/>
    </source>
</evidence>
<dbReference type="EMBL" id="AXZG01000015">
    <property type="protein sequence ID" value="ERT67151.1"/>
    <property type="molecule type" value="Genomic_DNA"/>
</dbReference>
<feature type="binding site" evidence="12">
    <location>
        <position position="72"/>
    </location>
    <ligand>
        <name>GTP</name>
        <dbReference type="ChEBI" id="CHEBI:37565"/>
    </ligand>
</feature>
<feature type="binding site" evidence="12">
    <location>
        <position position="85"/>
    </location>
    <ligand>
        <name>S-adenosyl-L-methionine</name>
        <dbReference type="ChEBI" id="CHEBI:59789"/>
    </ligand>
</feature>
<dbReference type="PANTHER" id="PTHR22960:SF0">
    <property type="entry name" value="MOLYBDENUM COFACTOR BIOSYNTHESIS PROTEIN 1"/>
    <property type="match status" value="1"/>
</dbReference>
<feature type="binding site" evidence="12">
    <location>
        <position position="127"/>
    </location>
    <ligand>
        <name>S-adenosyl-L-methionine</name>
        <dbReference type="ChEBI" id="CHEBI:59789"/>
    </ligand>
</feature>
<keyword evidence="7 12" id="KW-0411">Iron-sulfur</keyword>
<evidence type="ECO:0000313" key="15">
    <source>
        <dbReference type="Proteomes" id="UP000017174"/>
    </source>
</evidence>
<dbReference type="GO" id="GO:0005525">
    <property type="term" value="F:GTP binding"/>
    <property type="evidence" value="ECO:0007669"/>
    <property type="project" value="UniProtKB-UniRule"/>
</dbReference>
<dbReference type="InterPro" id="IPR006638">
    <property type="entry name" value="Elp3/MiaA/NifB-like_rSAM"/>
</dbReference>
<keyword evidence="10 12" id="KW-0456">Lyase</keyword>
<feature type="binding site" evidence="12">
    <location>
        <position position="86"/>
    </location>
    <ligand>
        <name>[4Fe-4S] cluster</name>
        <dbReference type="ChEBI" id="CHEBI:49883"/>
        <label>1</label>
        <note>4Fe-4S-S-AdoMet</note>
    </ligand>
</feature>
<dbReference type="InterPro" id="IPR013785">
    <property type="entry name" value="Aldolase_TIM"/>
</dbReference>
<feature type="binding site" evidence="12">
    <location>
        <position position="345"/>
    </location>
    <ligand>
        <name>[4Fe-4S] cluster</name>
        <dbReference type="ChEBI" id="CHEBI:49883"/>
        <label>2</label>
        <note>4Fe-4S-substrate</note>
    </ligand>
</feature>
<dbReference type="HAMAP" id="MF_01225_B">
    <property type="entry name" value="MoaA_B"/>
    <property type="match status" value="1"/>
</dbReference>
<comment type="similarity">
    <text evidence="12">Belongs to the radical SAM superfamily. MoaA family.</text>
</comment>
<dbReference type="PROSITE" id="PS01305">
    <property type="entry name" value="MOAA_NIFB_PQQE"/>
    <property type="match status" value="1"/>
</dbReference>
<evidence type="ECO:0000256" key="6">
    <source>
        <dbReference type="ARBA" id="ARBA00023004"/>
    </source>
</evidence>
<dbReference type="SFLD" id="SFLDG01386">
    <property type="entry name" value="main_SPASM_domain-containing"/>
    <property type="match status" value="1"/>
</dbReference>
<comment type="catalytic activity">
    <reaction evidence="11 12">
        <text>GTP + AH2 + S-adenosyl-L-methionine = (8S)-3',8-cyclo-7,8-dihydroguanosine 5'-triphosphate + 5'-deoxyadenosine + L-methionine + A + H(+)</text>
        <dbReference type="Rhea" id="RHEA:49576"/>
        <dbReference type="ChEBI" id="CHEBI:13193"/>
        <dbReference type="ChEBI" id="CHEBI:15378"/>
        <dbReference type="ChEBI" id="CHEBI:17319"/>
        <dbReference type="ChEBI" id="CHEBI:17499"/>
        <dbReference type="ChEBI" id="CHEBI:37565"/>
        <dbReference type="ChEBI" id="CHEBI:57844"/>
        <dbReference type="ChEBI" id="CHEBI:59789"/>
        <dbReference type="ChEBI" id="CHEBI:131766"/>
        <dbReference type="EC" id="4.1.99.22"/>
    </reaction>
</comment>
<feature type="binding site" evidence="12">
    <location>
        <position position="331"/>
    </location>
    <ligand>
        <name>[4Fe-4S] cluster</name>
        <dbReference type="ChEBI" id="CHEBI:49883"/>
        <label>2</label>
        <note>4Fe-4S-substrate</note>
    </ligand>
</feature>
<keyword evidence="4 12" id="KW-0479">Metal-binding</keyword>
<dbReference type="Pfam" id="PF04055">
    <property type="entry name" value="Radical_SAM"/>
    <property type="match status" value="1"/>
</dbReference>
<comment type="caution">
    <text evidence="14">The sequence shown here is derived from an EMBL/GenBank/DDBJ whole genome shotgun (WGS) entry which is preliminary data.</text>
</comment>
<dbReference type="InterPro" id="IPR010505">
    <property type="entry name" value="MoaA_twitch"/>
</dbReference>
<evidence type="ECO:0000259" key="13">
    <source>
        <dbReference type="PROSITE" id="PS51918"/>
    </source>
</evidence>
<evidence type="ECO:0000256" key="9">
    <source>
        <dbReference type="ARBA" id="ARBA00023150"/>
    </source>
</evidence>
<proteinExistence type="inferred from homology"/>
<evidence type="ECO:0000256" key="4">
    <source>
        <dbReference type="ARBA" id="ARBA00022723"/>
    </source>
</evidence>
<dbReference type="InterPro" id="IPR040064">
    <property type="entry name" value="MoaA-like"/>
</dbReference>
<evidence type="ECO:0000256" key="5">
    <source>
        <dbReference type="ARBA" id="ARBA00022741"/>
    </source>
</evidence>
<feature type="binding site" evidence="12">
    <location>
        <position position="154"/>
    </location>
    <ligand>
        <name>GTP</name>
        <dbReference type="ChEBI" id="CHEBI:37565"/>
    </ligand>
</feature>
<dbReference type="PATRIC" id="fig|888019.4.peg.482"/>
<evidence type="ECO:0000256" key="3">
    <source>
        <dbReference type="ARBA" id="ARBA00022691"/>
    </source>
</evidence>